<dbReference type="AlphaFoldDB" id="A0A9J6EZ16"/>
<reference evidence="1" key="1">
    <citation type="journal article" date="2020" name="Cell">
        <title>Large-Scale Comparative Analyses of Tick Genomes Elucidate Their Genetic Diversity and Vector Capacities.</title>
        <authorList>
            <consortium name="Tick Genome and Microbiome Consortium (TIGMIC)"/>
            <person name="Jia N."/>
            <person name="Wang J."/>
            <person name="Shi W."/>
            <person name="Du L."/>
            <person name="Sun Y."/>
            <person name="Zhan W."/>
            <person name="Jiang J.F."/>
            <person name="Wang Q."/>
            <person name="Zhang B."/>
            <person name="Ji P."/>
            <person name="Bell-Sakyi L."/>
            <person name="Cui X.M."/>
            <person name="Yuan T.T."/>
            <person name="Jiang B.G."/>
            <person name="Yang W.F."/>
            <person name="Lam T.T."/>
            <person name="Chang Q.C."/>
            <person name="Ding S.J."/>
            <person name="Wang X.J."/>
            <person name="Zhu J.G."/>
            <person name="Ruan X.D."/>
            <person name="Zhao L."/>
            <person name="Wei J.T."/>
            <person name="Ye R.Z."/>
            <person name="Que T.C."/>
            <person name="Du C.H."/>
            <person name="Zhou Y.H."/>
            <person name="Cheng J.X."/>
            <person name="Dai P.F."/>
            <person name="Guo W.B."/>
            <person name="Han X.H."/>
            <person name="Huang E.J."/>
            <person name="Li L.F."/>
            <person name="Wei W."/>
            <person name="Gao Y.C."/>
            <person name="Liu J.Z."/>
            <person name="Shao H.Z."/>
            <person name="Wang X."/>
            <person name="Wang C.C."/>
            <person name="Yang T.C."/>
            <person name="Huo Q.B."/>
            <person name="Li W."/>
            <person name="Chen H.Y."/>
            <person name="Chen S.E."/>
            <person name="Zhou L.G."/>
            <person name="Ni X.B."/>
            <person name="Tian J.H."/>
            <person name="Sheng Y."/>
            <person name="Liu T."/>
            <person name="Pan Y.S."/>
            <person name="Xia L.Y."/>
            <person name="Li J."/>
            <person name="Zhao F."/>
            <person name="Cao W.C."/>
        </authorList>
    </citation>
    <scope>NUCLEOTIDE SEQUENCE</scope>
    <source>
        <strain evidence="1">Rmic-2018</strain>
    </source>
</reference>
<accession>A0A9J6EZ16</accession>
<evidence type="ECO:0000313" key="2">
    <source>
        <dbReference type="Proteomes" id="UP000821866"/>
    </source>
</evidence>
<name>A0A9J6EZ16_RHIMP</name>
<proteinExistence type="predicted"/>
<sequence>MNMQPPSSRLPSPLRDVIAEEVAQAVPVAAHQQPVAMPVAHAPAMQPVAAPLTYAQVATVFSGEEEHDGAHREPPLSRRAPSARPLPRFLRPFLRRATDPFSKLPPSLPSGTFSRGPLNETTQFPRATLSRLLLLPLAGCRKVGPIRSPATPWPAKCLLLPRGAQPSICGFFSRYDRSCTLARVCRCSACVRTRPRITIGVTYNYSHQCVLWSSCAKTSSSKSWAPVNGKCLLLGFFL</sequence>
<organism evidence="1 2">
    <name type="scientific">Rhipicephalus microplus</name>
    <name type="common">Cattle tick</name>
    <name type="synonym">Boophilus microplus</name>
    <dbReference type="NCBI Taxonomy" id="6941"/>
    <lineage>
        <taxon>Eukaryota</taxon>
        <taxon>Metazoa</taxon>
        <taxon>Ecdysozoa</taxon>
        <taxon>Arthropoda</taxon>
        <taxon>Chelicerata</taxon>
        <taxon>Arachnida</taxon>
        <taxon>Acari</taxon>
        <taxon>Parasitiformes</taxon>
        <taxon>Ixodida</taxon>
        <taxon>Ixodoidea</taxon>
        <taxon>Ixodidae</taxon>
        <taxon>Rhipicephalinae</taxon>
        <taxon>Rhipicephalus</taxon>
        <taxon>Boophilus</taxon>
    </lineage>
</organism>
<evidence type="ECO:0000313" key="1">
    <source>
        <dbReference type="EMBL" id="KAH8039380.1"/>
    </source>
</evidence>
<comment type="caution">
    <text evidence="1">The sequence shown here is derived from an EMBL/GenBank/DDBJ whole genome shotgun (WGS) entry which is preliminary data.</text>
</comment>
<dbReference type="Proteomes" id="UP000821866">
    <property type="component" value="Chromosome 1"/>
</dbReference>
<dbReference type="EMBL" id="JABSTU010000001">
    <property type="protein sequence ID" value="KAH8039380.1"/>
    <property type="molecule type" value="Genomic_DNA"/>
</dbReference>
<protein>
    <submittedName>
        <fullName evidence="1">Uncharacterized protein</fullName>
    </submittedName>
</protein>
<reference evidence="1" key="2">
    <citation type="submission" date="2021-09" db="EMBL/GenBank/DDBJ databases">
        <authorList>
            <person name="Jia N."/>
            <person name="Wang J."/>
            <person name="Shi W."/>
            <person name="Du L."/>
            <person name="Sun Y."/>
            <person name="Zhan W."/>
            <person name="Jiang J."/>
            <person name="Wang Q."/>
            <person name="Zhang B."/>
            <person name="Ji P."/>
            <person name="Sakyi L.B."/>
            <person name="Cui X."/>
            <person name="Yuan T."/>
            <person name="Jiang B."/>
            <person name="Yang W."/>
            <person name="Lam T.T.-Y."/>
            <person name="Chang Q."/>
            <person name="Ding S."/>
            <person name="Wang X."/>
            <person name="Zhu J."/>
            <person name="Ruan X."/>
            <person name="Zhao L."/>
            <person name="Wei J."/>
            <person name="Que T."/>
            <person name="Du C."/>
            <person name="Cheng J."/>
            <person name="Dai P."/>
            <person name="Han X."/>
            <person name="Huang E."/>
            <person name="Gao Y."/>
            <person name="Liu J."/>
            <person name="Shao H."/>
            <person name="Ye R."/>
            <person name="Li L."/>
            <person name="Wei W."/>
            <person name="Wang X."/>
            <person name="Wang C."/>
            <person name="Huo Q."/>
            <person name="Li W."/>
            <person name="Guo W."/>
            <person name="Chen H."/>
            <person name="Chen S."/>
            <person name="Zhou L."/>
            <person name="Zhou L."/>
            <person name="Ni X."/>
            <person name="Tian J."/>
            <person name="Zhou Y."/>
            <person name="Sheng Y."/>
            <person name="Liu T."/>
            <person name="Pan Y."/>
            <person name="Xia L."/>
            <person name="Li J."/>
            <person name="Zhao F."/>
            <person name="Cao W."/>
        </authorList>
    </citation>
    <scope>NUCLEOTIDE SEQUENCE</scope>
    <source>
        <strain evidence="1">Rmic-2018</strain>
        <tissue evidence="1">Larvae</tissue>
    </source>
</reference>
<gene>
    <name evidence="1" type="ORF">HPB51_006006</name>
</gene>
<keyword evidence="2" id="KW-1185">Reference proteome</keyword>